<dbReference type="GO" id="GO:0022857">
    <property type="term" value="F:transmembrane transporter activity"/>
    <property type="evidence" value="ECO:0007669"/>
    <property type="project" value="InterPro"/>
</dbReference>
<keyword evidence="10" id="KW-1185">Reference proteome</keyword>
<feature type="transmembrane region" description="Helical" evidence="7">
    <location>
        <begin position="362"/>
        <end position="383"/>
    </location>
</feature>
<dbReference type="FunFam" id="1.20.1250.20:FF:000013">
    <property type="entry name" value="MFS general substrate transporter"/>
    <property type="match status" value="1"/>
</dbReference>
<feature type="transmembrane region" description="Helical" evidence="7">
    <location>
        <begin position="395"/>
        <end position="416"/>
    </location>
</feature>
<protein>
    <submittedName>
        <fullName evidence="9">Retrograde regulation protein 2</fullName>
    </submittedName>
</protein>
<feature type="region of interest" description="Disordered" evidence="6">
    <location>
        <begin position="1"/>
        <end position="40"/>
    </location>
</feature>
<evidence type="ECO:0000313" key="10">
    <source>
        <dbReference type="Proteomes" id="UP001203852"/>
    </source>
</evidence>
<feature type="transmembrane region" description="Helical" evidence="7">
    <location>
        <begin position="103"/>
        <end position="125"/>
    </location>
</feature>
<keyword evidence="2" id="KW-0813">Transport</keyword>
<evidence type="ECO:0000256" key="5">
    <source>
        <dbReference type="ARBA" id="ARBA00023136"/>
    </source>
</evidence>
<dbReference type="InterPro" id="IPR036259">
    <property type="entry name" value="MFS_trans_sf"/>
</dbReference>
<name>A0AAN6DZ05_9EURO</name>
<evidence type="ECO:0000256" key="1">
    <source>
        <dbReference type="ARBA" id="ARBA00004141"/>
    </source>
</evidence>
<evidence type="ECO:0000256" key="7">
    <source>
        <dbReference type="SAM" id="Phobius"/>
    </source>
</evidence>
<dbReference type="PANTHER" id="PTHR43791">
    <property type="entry name" value="PERMEASE-RELATED"/>
    <property type="match status" value="1"/>
</dbReference>
<organism evidence="9 10">
    <name type="scientific">Exophiala viscosa</name>
    <dbReference type="NCBI Taxonomy" id="2486360"/>
    <lineage>
        <taxon>Eukaryota</taxon>
        <taxon>Fungi</taxon>
        <taxon>Dikarya</taxon>
        <taxon>Ascomycota</taxon>
        <taxon>Pezizomycotina</taxon>
        <taxon>Eurotiomycetes</taxon>
        <taxon>Chaetothyriomycetidae</taxon>
        <taxon>Chaetothyriales</taxon>
        <taxon>Herpotrichiellaceae</taxon>
        <taxon>Exophiala</taxon>
    </lineage>
</organism>
<feature type="domain" description="Major facilitator superfamily (MFS) profile" evidence="8">
    <location>
        <begin position="66"/>
        <end position="449"/>
    </location>
</feature>
<dbReference type="PROSITE" id="PS50850">
    <property type="entry name" value="MFS"/>
    <property type="match status" value="1"/>
</dbReference>
<gene>
    <name evidence="9" type="ORF">EDD36DRAFT_451009</name>
</gene>
<evidence type="ECO:0000259" key="8">
    <source>
        <dbReference type="PROSITE" id="PS50850"/>
    </source>
</evidence>
<comment type="subcellular location">
    <subcellularLocation>
        <location evidence="1">Membrane</location>
        <topology evidence="1">Multi-pass membrane protein</topology>
    </subcellularLocation>
</comment>
<keyword evidence="5 7" id="KW-0472">Membrane</keyword>
<keyword evidence="4 7" id="KW-1133">Transmembrane helix</keyword>
<dbReference type="Gene3D" id="1.20.1250.20">
    <property type="entry name" value="MFS general substrate transporter like domains"/>
    <property type="match status" value="2"/>
</dbReference>
<dbReference type="EMBL" id="MU404352">
    <property type="protein sequence ID" value="KAI1614713.1"/>
    <property type="molecule type" value="Genomic_DNA"/>
</dbReference>
<sequence>MATQHHLKTTSVSLSEPGDSSGKDVGTSTQQNSHDEPNRLQPAQTMSIEEFLSACKKVKWKTDLRLIFMAWLMYIFNYFDRNTIGAARVIGMQQSLDMTSTEFGLAVALLFPGYISMQIPSNFILTRLRPSLYLPACMVVWGGLSLAMAFVQTKGALYVVRCLLGFMEAPFSVGVLFLISSWYTRSELALRNALFTSAPMIGNAFSGLVSAAINKHLDGALGKEAWRWLFITGGERAVAEWRLILDAGQADQEVNEDWSRSVQMTLRDKRLPIFALMYFAAGIASSVIGFFPSVVKTLGFPRTNTLLLTVPPYIIGVIVATVTAWLSDRYKNCSFYIIAPLAVSIAGFIIAAATSVKIGARYFAMILMVAAGHGAHAVIVAWVQKTIMRPRTKRALSVAFVNCIGGLSHIIGSFMYPDRWAPRYVAAMCLNSVAALCAIILALVMRQILRRANQKIDNDNDAAMIMHDQLHPETAWSSEDERQARKDSLRYVI</sequence>
<dbReference type="InterPro" id="IPR020846">
    <property type="entry name" value="MFS_dom"/>
</dbReference>
<proteinExistence type="predicted"/>
<evidence type="ECO:0000256" key="4">
    <source>
        <dbReference type="ARBA" id="ARBA00022989"/>
    </source>
</evidence>
<feature type="transmembrane region" description="Helical" evidence="7">
    <location>
        <begin position="62"/>
        <end position="79"/>
    </location>
</feature>
<dbReference type="InterPro" id="IPR011701">
    <property type="entry name" value="MFS"/>
</dbReference>
<dbReference type="Pfam" id="PF07690">
    <property type="entry name" value="MFS_1"/>
    <property type="match status" value="1"/>
</dbReference>
<dbReference type="SUPFAM" id="SSF103473">
    <property type="entry name" value="MFS general substrate transporter"/>
    <property type="match status" value="1"/>
</dbReference>
<dbReference type="FunFam" id="1.20.1250.20:FF:000057">
    <property type="entry name" value="MFS general substrate transporter"/>
    <property type="match status" value="1"/>
</dbReference>
<feature type="transmembrane region" description="Helical" evidence="7">
    <location>
        <begin position="333"/>
        <end position="356"/>
    </location>
</feature>
<feature type="transmembrane region" description="Helical" evidence="7">
    <location>
        <begin position="422"/>
        <end position="445"/>
    </location>
</feature>
<evidence type="ECO:0000313" key="9">
    <source>
        <dbReference type="EMBL" id="KAI1614713.1"/>
    </source>
</evidence>
<dbReference type="GO" id="GO:0016020">
    <property type="term" value="C:membrane"/>
    <property type="evidence" value="ECO:0007669"/>
    <property type="project" value="UniProtKB-SubCell"/>
</dbReference>
<feature type="transmembrane region" description="Helical" evidence="7">
    <location>
        <begin position="158"/>
        <end position="183"/>
    </location>
</feature>
<evidence type="ECO:0000256" key="3">
    <source>
        <dbReference type="ARBA" id="ARBA00022692"/>
    </source>
</evidence>
<dbReference type="PANTHER" id="PTHR43791:SF92">
    <property type="entry name" value="AGL026WP"/>
    <property type="match status" value="1"/>
</dbReference>
<feature type="transmembrane region" description="Helical" evidence="7">
    <location>
        <begin position="132"/>
        <end position="152"/>
    </location>
</feature>
<evidence type="ECO:0000256" key="6">
    <source>
        <dbReference type="SAM" id="MobiDB-lite"/>
    </source>
</evidence>
<keyword evidence="3 7" id="KW-0812">Transmembrane</keyword>
<dbReference type="Proteomes" id="UP001203852">
    <property type="component" value="Unassembled WGS sequence"/>
</dbReference>
<accession>A0AAN6DZ05</accession>
<evidence type="ECO:0000256" key="2">
    <source>
        <dbReference type="ARBA" id="ARBA00022448"/>
    </source>
</evidence>
<reference evidence="9" key="1">
    <citation type="journal article" date="2022" name="bioRxiv">
        <title>Deciphering the potential niche of two novel black yeast fungi from a biological soil crust based on their genomes, phenotypes, and melanin regulation.</title>
        <authorList>
            <consortium name="DOE Joint Genome Institute"/>
            <person name="Carr E.C."/>
            <person name="Barton Q."/>
            <person name="Grambo S."/>
            <person name="Sullivan M."/>
            <person name="Renfro C.M."/>
            <person name="Kuo A."/>
            <person name="Pangilinan J."/>
            <person name="Lipzen A."/>
            <person name="Keymanesh K."/>
            <person name="Savage E."/>
            <person name="Barry K."/>
            <person name="Grigoriev I.V."/>
            <person name="Riekhof W.R."/>
            <person name="Harris S.S."/>
        </authorList>
    </citation>
    <scope>NUCLEOTIDE SEQUENCE</scope>
    <source>
        <strain evidence="9">JF 03-4F</strain>
    </source>
</reference>
<dbReference type="AlphaFoldDB" id="A0AAN6DZ05"/>
<feature type="transmembrane region" description="Helical" evidence="7">
    <location>
        <begin position="306"/>
        <end position="326"/>
    </location>
</feature>
<feature type="transmembrane region" description="Helical" evidence="7">
    <location>
        <begin position="273"/>
        <end position="294"/>
    </location>
</feature>
<comment type="caution">
    <text evidence="9">The sequence shown here is derived from an EMBL/GenBank/DDBJ whole genome shotgun (WGS) entry which is preliminary data.</text>
</comment>